<evidence type="ECO:0000313" key="1">
    <source>
        <dbReference type="EMBL" id="DBA24111.1"/>
    </source>
</evidence>
<reference evidence="1" key="1">
    <citation type="thesis" date="2020" institute="ProQuest LLC" country="789 East Eisenhower Parkway, Ann Arbor, MI, USA">
        <title>Comparative Genomics and Chromosome Evolution.</title>
        <authorList>
            <person name="Mudd A.B."/>
        </authorList>
    </citation>
    <scope>NUCLEOTIDE SEQUENCE</scope>
    <source>
        <strain evidence="1">1538</strain>
        <tissue evidence="1">Blood</tissue>
    </source>
</reference>
<name>A0AAV3AI59_PYXAD</name>
<dbReference type="EMBL" id="DYDO01000005">
    <property type="protein sequence ID" value="DBA24111.1"/>
    <property type="molecule type" value="Genomic_DNA"/>
</dbReference>
<dbReference type="Proteomes" id="UP001181693">
    <property type="component" value="Unassembled WGS sequence"/>
</dbReference>
<comment type="caution">
    <text evidence="1">The sequence shown here is derived from an EMBL/GenBank/DDBJ whole genome shotgun (WGS) entry which is preliminary data.</text>
</comment>
<sequence>MGIHIVQLQSISVKLKNRLTPYLYIGFKLPKARTNTENLGIIAGITIRHQTFKMKICRYTDGEADECHIKAHICQSITNAIGKYKCV</sequence>
<organism evidence="1 2">
    <name type="scientific">Pyxicephalus adspersus</name>
    <name type="common">African bullfrog</name>
    <dbReference type="NCBI Taxonomy" id="30357"/>
    <lineage>
        <taxon>Eukaryota</taxon>
        <taxon>Metazoa</taxon>
        <taxon>Chordata</taxon>
        <taxon>Craniata</taxon>
        <taxon>Vertebrata</taxon>
        <taxon>Euteleostomi</taxon>
        <taxon>Amphibia</taxon>
        <taxon>Batrachia</taxon>
        <taxon>Anura</taxon>
        <taxon>Neobatrachia</taxon>
        <taxon>Ranoidea</taxon>
        <taxon>Pyxicephalidae</taxon>
        <taxon>Pyxicephalinae</taxon>
        <taxon>Pyxicephalus</taxon>
    </lineage>
</organism>
<keyword evidence="2" id="KW-1185">Reference proteome</keyword>
<gene>
    <name evidence="1" type="ORF">GDO54_011812</name>
</gene>
<protein>
    <submittedName>
        <fullName evidence="1">Uncharacterized protein</fullName>
    </submittedName>
</protein>
<accession>A0AAV3AI59</accession>
<dbReference type="AlphaFoldDB" id="A0AAV3AI59"/>
<proteinExistence type="predicted"/>
<evidence type="ECO:0000313" key="2">
    <source>
        <dbReference type="Proteomes" id="UP001181693"/>
    </source>
</evidence>